<feature type="binding site" evidence="8">
    <location>
        <position position="81"/>
    </location>
    <ligand>
        <name>NADP(+)</name>
        <dbReference type="ChEBI" id="CHEBI:58349"/>
    </ligand>
</feature>
<comment type="subunit">
    <text evidence="8">Homodimer.</text>
</comment>
<dbReference type="InterPro" id="IPR046346">
    <property type="entry name" value="Aminoacid_DH-like_N_sf"/>
</dbReference>
<dbReference type="InterPro" id="IPR022893">
    <property type="entry name" value="Shikimate_DH_fam"/>
</dbReference>
<keyword evidence="3 8" id="KW-0028">Amino-acid biosynthesis</keyword>
<feature type="domain" description="Quinate/shikimate 5-dehydrogenase/glutamyl-tRNA reductase" evidence="9">
    <location>
        <begin position="121"/>
        <end position="200"/>
    </location>
</feature>
<keyword evidence="6 8" id="KW-0057">Aromatic amino acid biosynthesis</keyword>
<evidence type="ECO:0000256" key="8">
    <source>
        <dbReference type="HAMAP-Rule" id="MF_00222"/>
    </source>
</evidence>
<dbReference type="GO" id="GO:0050661">
    <property type="term" value="F:NADP binding"/>
    <property type="evidence" value="ECO:0007669"/>
    <property type="project" value="InterPro"/>
</dbReference>
<feature type="active site" description="Proton acceptor" evidence="8">
    <location>
        <position position="69"/>
    </location>
</feature>
<dbReference type="Pfam" id="PF01488">
    <property type="entry name" value="Shikimate_DH"/>
    <property type="match status" value="1"/>
</dbReference>
<dbReference type="HAMAP" id="MF_00222">
    <property type="entry name" value="Shikimate_DH_AroE"/>
    <property type="match status" value="1"/>
</dbReference>
<evidence type="ECO:0000313" key="13">
    <source>
        <dbReference type="Proteomes" id="UP000199002"/>
    </source>
</evidence>
<dbReference type="Gene3D" id="3.40.50.720">
    <property type="entry name" value="NAD(P)-binding Rossmann-like Domain"/>
    <property type="match status" value="1"/>
</dbReference>
<dbReference type="NCBIfam" id="TIGR00507">
    <property type="entry name" value="aroE"/>
    <property type="match status" value="1"/>
</dbReference>
<dbReference type="GO" id="GO:0005829">
    <property type="term" value="C:cytosol"/>
    <property type="evidence" value="ECO:0007669"/>
    <property type="project" value="TreeGrafter"/>
</dbReference>
<keyword evidence="4 8" id="KW-0521">NADP</keyword>
<evidence type="ECO:0000256" key="6">
    <source>
        <dbReference type="ARBA" id="ARBA00023141"/>
    </source>
</evidence>
<dbReference type="EC" id="1.1.1.25" evidence="2 8"/>
<dbReference type="NCBIfam" id="NF001310">
    <property type="entry name" value="PRK00258.1-2"/>
    <property type="match status" value="1"/>
</dbReference>
<gene>
    <name evidence="8" type="primary">aroE</name>
    <name evidence="12" type="ORF">SAMN05421875_102274</name>
</gene>
<keyword evidence="13" id="KW-1185">Reference proteome</keyword>
<dbReference type="PANTHER" id="PTHR21089">
    <property type="entry name" value="SHIKIMATE DEHYDROGENASE"/>
    <property type="match status" value="1"/>
</dbReference>
<feature type="binding site" evidence="8">
    <location>
        <position position="105"/>
    </location>
    <ligand>
        <name>shikimate</name>
        <dbReference type="ChEBI" id="CHEBI:36208"/>
    </ligand>
</feature>
<evidence type="ECO:0000256" key="7">
    <source>
        <dbReference type="ARBA" id="ARBA00049442"/>
    </source>
</evidence>
<dbReference type="FunFam" id="3.40.50.10860:FF:000006">
    <property type="entry name" value="Shikimate dehydrogenase (NADP(+))"/>
    <property type="match status" value="1"/>
</dbReference>
<feature type="binding site" evidence="8">
    <location>
        <position position="245"/>
    </location>
    <ligand>
        <name>NADP(+)</name>
        <dbReference type="ChEBI" id="CHEBI:58349"/>
    </ligand>
</feature>
<evidence type="ECO:0000259" key="9">
    <source>
        <dbReference type="Pfam" id="PF01488"/>
    </source>
</evidence>
<evidence type="ECO:0000259" key="10">
    <source>
        <dbReference type="Pfam" id="PF08501"/>
    </source>
</evidence>
<organism evidence="12 13">
    <name type="scientific">Acidovorax soli</name>
    <dbReference type="NCBI Taxonomy" id="592050"/>
    <lineage>
        <taxon>Bacteria</taxon>
        <taxon>Pseudomonadati</taxon>
        <taxon>Pseudomonadota</taxon>
        <taxon>Betaproteobacteria</taxon>
        <taxon>Burkholderiales</taxon>
        <taxon>Comamonadaceae</taxon>
        <taxon>Acidovorax</taxon>
    </lineage>
</organism>
<dbReference type="Proteomes" id="UP000199002">
    <property type="component" value="Unassembled WGS sequence"/>
</dbReference>
<dbReference type="GO" id="GO:0019632">
    <property type="term" value="P:shikimate metabolic process"/>
    <property type="evidence" value="ECO:0007669"/>
    <property type="project" value="InterPro"/>
</dbReference>
<dbReference type="InterPro" id="IPR006151">
    <property type="entry name" value="Shikm_DH/Glu-tRNA_Rdtase"/>
</dbReference>
<dbReference type="GO" id="GO:0009073">
    <property type="term" value="P:aromatic amino acid family biosynthetic process"/>
    <property type="evidence" value="ECO:0007669"/>
    <property type="project" value="UniProtKB-KW"/>
</dbReference>
<dbReference type="SUPFAM" id="SSF51735">
    <property type="entry name" value="NAD(P)-binding Rossmann-fold domains"/>
    <property type="match status" value="1"/>
</dbReference>
<evidence type="ECO:0000259" key="11">
    <source>
        <dbReference type="Pfam" id="PF18317"/>
    </source>
</evidence>
<dbReference type="SUPFAM" id="SSF53223">
    <property type="entry name" value="Aminoacid dehydrogenase-like, N-terminal domain"/>
    <property type="match status" value="1"/>
</dbReference>
<dbReference type="GO" id="GO:0004764">
    <property type="term" value="F:shikimate 3-dehydrogenase (NADP+) activity"/>
    <property type="evidence" value="ECO:0007669"/>
    <property type="project" value="UniProtKB-UniRule"/>
</dbReference>
<dbReference type="Pfam" id="PF18317">
    <property type="entry name" value="SDH_C"/>
    <property type="match status" value="1"/>
</dbReference>
<feature type="binding site" evidence="8">
    <location>
        <position position="90"/>
    </location>
    <ligand>
        <name>shikimate</name>
        <dbReference type="ChEBI" id="CHEBI:36208"/>
    </ligand>
</feature>
<evidence type="ECO:0000256" key="1">
    <source>
        <dbReference type="ARBA" id="ARBA00004871"/>
    </source>
</evidence>
<name>A0A1H3WJG2_9BURK</name>
<comment type="function">
    <text evidence="8">Involved in the biosynthesis of the chorismate, which leads to the biosynthesis of aromatic amino acids. Catalyzes the reversible NADPH linked reduction of 3-dehydroshikimate (DHSA) to yield shikimate (SA).</text>
</comment>
<comment type="similarity">
    <text evidence="8">Belongs to the shikimate dehydrogenase family.</text>
</comment>
<evidence type="ECO:0000256" key="5">
    <source>
        <dbReference type="ARBA" id="ARBA00023002"/>
    </source>
</evidence>
<proteinExistence type="inferred from homology"/>
<dbReference type="InterPro" id="IPR013708">
    <property type="entry name" value="Shikimate_DH-bd_N"/>
</dbReference>
<dbReference type="CDD" id="cd01065">
    <property type="entry name" value="NAD_bind_Shikimate_DH"/>
    <property type="match status" value="1"/>
</dbReference>
<dbReference type="PANTHER" id="PTHR21089:SF1">
    <property type="entry name" value="BIFUNCTIONAL 3-DEHYDROQUINATE DEHYDRATASE_SHIKIMATE DEHYDROGENASE, CHLOROPLASTIC"/>
    <property type="match status" value="1"/>
</dbReference>
<feature type="binding site" evidence="8">
    <location>
        <begin position="18"/>
        <end position="20"/>
    </location>
    <ligand>
        <name>shikimate</name>
        <dbReference type="ChEBI" id="CHEBI:36208"/>
    </ligand>
</feature>
<evidence type="ECO:0000256" key="2">
    <source>
        <dbReference type="ARBA" id="ARBA00012962"/>
    </source>
</evidence>
<dbReference type="GeneID" id="34233848"/>
<dbReference type="InterPro" id="IPR041121">
    <property type="entry name" value="SDH_C"/>
</dbReference>
<dbReference type="UniPathway" id="UPA00053">
    <property type="reaction ID" value="UER00087"/>
</dbReference>
<feature type="binding site" evidence="8">
    <location>
        <position position="224"/>
    </location>
    <ligand>
        <name>shikimate</name>
        <dbReference type="ChEBI" id="CHEBI:36208"/>
    </ligand>
</feature>
<feature type="binding site" evidence="8">
    <location>
        <position position="65"/>
    </location>
    <ligand>
        <name>shikimate</name>
        <dbReference type="ChEBI" id="CHEBI:36208"/>
    </ligand>
</feature>
<comment type="catalytic activity">
    <reaction evidence="7 8">
        <text>shikimate + NADP(+) = 3-dehydroshikimate + NADPH + H(+)</text>
        <dbReference type="Rhea" id="RHEA:17737"/>
        <dbReference type="ChEBI" id="CHEBI:15378"/>
        <dbReference type="ChEBI" id="CHEBI:16630"/>
        <dbReference type="ChEBI" id="CHEBI:36208"/>
        <dbReference type="ChEBI" id="CHEBI:57783"/>
        <dbReference type="ChEBI" id="CHEBI:58349"/>
        <dbReference type="EC" id="1.1.1.25"/>
    </reaction>
</comment>
<evidence type="ECO:0000256" key="4">
    <source>
        <dbReference type="ARBA" id="ARBA00022857"/>
    </source>
</evidence>
<feature type="binding site" evidence="8">
    <location>
        <begin position="130"/>
        <end position="134"/>
    </location>
    <ligand>
        <name>NADP(+)</name>
        <dbReference type="ChEBI" id="CHEBI:58349"/>
    </ligand>
</feature>
<dbReference type="RefSeq" id="WP_092696966.1">
    <property type="nucleotide sequence ID" value="NZ_CAXIQL010000054.1"/>
</dbReference>
<feature type="binding site" evidence="8">
    <location>
        <begin position="154"/>
        <end position="159"/>
    </location>
    <ligand>
        <name>NADP(+)</name>
        <dbReference type="ChEBI" id="CHEBI:58349"/>
    </ligand>
</feature>
<keyword evidence="5 8" id="KW-0560">Oxidoreductase</keyword>
<evidence type="ECO:0000313" key="12">
    <source>
        <dbReference type="EMBL" id="SDZ86544.1"/>
    </source>
</evidence>
<sequence length="278" mass="28908">MSSSDDLYCVMGNPVAHSRSPAIHARFAELTSEHLVYERCLLPIGGFAQGVRDFMARGGRGCNVTVPFKLEAAALATTRSERVQRAGAANTLVFDGQAIHADNTDGLGLVADITRNAGLPLAGRDVLLVGAGGAAAGVLGPLLQAGVRHVTVANRTLARAQALVQAHADLALLQKAELLALAPQALDADFDLIINATASSLSGDSVPVPTHVLRPGSLAYDMMYGPAAQGFLDWARQHGAVPRDGLGMLVEQAAEAFALWRGVRPPSAQVLAELQAAA</sequence>
<feature type="domain" description="SDH C-terminal" evidence="11">
    <location>
        <begin position="245"/>
        <end position="275"/>
    </location>
</feature>
<accession>A0A1H3WJG2</accession>
<protein>
    <recommendedName>
        <fullName evidence="2 8">Shikimate dehydrogenase (NADP(+))</fullName>
        <shortName evidence="8">SDH</shortName>
        <ecNumber evidence="2 8">1.1.1.25</ecNumber>
    </recommendedName>
</protein>
<feature type="domain" description="Shikimate dehydrogenase substrate binding N-terminal" evidence="10">
    <location>
        <begin position="10"/>
        <end position="92"/>
    </location>
</feature>
<feature type="binding site" evidence="8">
    <location>
        <position position="252"/>
    </location>
    <ligand>
        <name>shikimate</name>
        <dbReference type="ChEBI" id="CHEBI:36208"/>
    </ligand>
</feature>
<dbReference type="InterPro" id="IPR011342">
    <property type="entry name" value="Shikimate_DH"/>
</dbReference>
<dbReference type="Gene3D" id="3.40.50.10860">
    <property type="entry name" value="Leucine Dehydrogenase, chain A, domain 1"/>
    <property type="match status" value="1"/>
</dbReference>
<dbReference type="STRING" id="592050.SAMN05421875_102274"/>
<comment type="pathway">
    <text evidence="1 8">Metabolic intermediate biosynthesis; chorismate biosynthesis; chorismate from D-erythrose 4-phosphate and phosphoenolpyruvate: step 4/7.</text>
</comment>
<reference evidence="13" key="1">
    <citation type="submission" date="2016-10" db="EMBL/GenBank/DDBJ databases">
        <authorList>
            <person name="Varghese N."/>
            <person name="Submissions S."/>
        </authorList>
    </citation>
    <scope>NUCLEOTIDE SEQUENCE [LARGE SCALE GENOMIC DNA]</scope>
    <source>
        <strain evidence="13">DSM 25157</strain>
    </source>
</reference>
<dbReference type="InterPro" id="IPR036291">
    <property type="entry name" value="NAD(P)-bd_dom_sf"/>
</dbReference>
<dbReference type="AlphaFoldDB" id="A0A1H3WJG2"/>
<feature type="binding site" evidence="8">
    <location>
        <position position="222"/>
    </location>
    <ligand>
        <name>NADP(+)</name>
        <dbReference type="ChEBI" id="CHEBI:58349"/>
    </ligand>
</feature>
<dbReference type="GO" id="GO:0009423">
    <property type="term" value="P:chorismate biosynthetic process"/>
    <property type="evidence" value="ECO:0007669"/>
    <property type="project" value="UniProtKB-UniRule"/>
</dbReference>
<evidence type="ECO:0000256" key="3">
    <source>
        <dbReference type="ARBA" id="ARBA00022605"/>
    </source>
</evidence>
<dbReference type="Pfam" id="PF08501">
    <property type="entry name" value="Shikimate_dh_N"/>
    <property type="match status" value="1"/>
</dbReference>
<dbReference type="GO" id="GO:0008652">
    <property type="term" value="P:amino acid biosynthetic process"/>
    <property type="evidence" value="ECO:0007669"/>
    <property type="project" value="UniProtKB-KW"/>
</dbReference>
<dbReference type="EMBL" id="FNQJ01000002">
    <property type="protein sequence ID" value="SDZ86544.1"/>
    <property type="molecule type" value="Genomic_DNA"/>
</dbReference>